<evidence type="ECO:0000313" key="1">
    <source>
        <dbReference type="EMBL" id="STW05263.1"/>
    </source>
</evidence>
<evidence type="ECO:0000313" key="2">
    <source>
        <dbReference type="Proteomes" id="UP000254571"/>
    </source>
</evidence>
<dbReference type="Proteomes" id="UP000254571">
    <property type="component" value="Unassembled WGS sequence"/>
</dbReference>
<gene>
    <name evidence="1" type="ORF">NCTC9149_01638</name>
</gene>
<dbReference type="AlphaFoldDB" id="A0A7H4NYJ8"/>
<organism evidence="1 2">
    <name type="scientific">Klebsiella grimontii</name>
    <dbReference type="NCBI Taxonomy" id="2058152"/>
    <lineage>
        <taxon>Bacteria</taxon>
        <taxon>Pseudomonadati</taxon>
        <taxon>Pseudomonadota</taxon>
        <taxon>Gammaproteobacteria</taxon>
        <taxon>Enterobacterales</taxon>
        <taxon>Enterobacteriaceae</taxon>
        <taxon>Klebsiella/Raoultella group</taxon>
        <taxon>Klebsiella</taxon>
    </lineage>
</organism>
<reference evidence="1 2" key="1">
    <citation type="submission" date="2018-06" db="EMBL/GenBank/DDBJ databases">
        <authorList>
            <consortium name="Pathogen Informatics"/>
            <person name="Doyle S."/>
        </authorList>
    </citation>
    <scope>NUCLEOTIDE SEQUENCE [LARGE SCALE GENOMIC DNA]</scope>
    <source>
        <strain evidence="1 2">NCTC9149</strain>
    </source>
</reference>
<protein>
    <recommendedName>
        <fullName evidence="3">DUF4365 domain-containing protein</fullName>
    </recommendedName>
</protein>
<evidence type="ECO:0008006" key="3">
    <source>
        <dbReference type="Google" id="ProtNLM"/>
    </source>
</evidence>
<dbReference type="EMBL" id="UGMX01000002">
    <property type="protein sequence ID" value="STW05263.1"/>
    <property type="molecule type" value="Genomic_DNA"/>
</dbReference>
<accession>A0A7H4NYJ8</accession>
<comment type="caution">
    <text evidence="1">The sequence shown here is derived from an EMBL/GenBank/DDBJ whole genome shotgun (WGS) entry which is preliminary data.</text>
</comment>
<name>A0A7H4NYJ8_9ENTR</name>
<sequence length="322" mass="37245">MGSFSLLASRPIPTVLETRQFNSVNGSDAESYAMSQFILACRGEGHWGSREDDNSKIDLILSFEHPWASKERMLILSQVKSGATYGHVLEKGFVLNSAAKKAAKRTTHHICVVWVDRTNRKAFWAYIHPNTTLKNQTYGEYHLITPATRFDLARCMSMVRAGETGAKGIHVRRRNSLLKNRREFVKKRYSDQKEITSPVVGKIELTRLGWRHMFRKSRREENKATSLDIIPYLGNLLVRFPSTHAITSSDVRDYGCFTYQRREHLLKFNNLEVTYAKGEEKNKVCAHIRVIEEIRYPKDWNNAVMLSQQVERRVVLKSAYYK</sequence>
<proteinExistence type="predicted"/>